<keyword evidence="2" id="KW-0378">Hydrolase</keyword>
<keyword evidence="3" id="KW-1185">Reference proteome</keyword>
<dbReference type="InterPro" id="IPR036380">
    <property type="entry name" value="Isochorismatase-like_sf"/>
</dbReference>
<evidence type="ECO:0000313" key="3">
    <source>
        <dbReference type="Proteomes" id="UP000315003"/>
    </source>
</evidence>
<dbReference type="SUPFAM" id="SSF52499">
    <property type="entry name" value="Isochorismatase-like hydrolases"/>
    <property type="match status" value="1"/>
</dbReference>
<dbReference type="PANTHER" id="PTHR14119">
    <property type="entry name" value="HYDROLASE"/>
    <property type="match status" value="1"/>
</dbReference>
<sequence>MPHHASTDVLQPHRSAILIIDLQQKLVPVIPSGQDVVAWTQSLLQGADLLDVPSAATVQYPKGLGGLVDPLDQQFPSAQEKLDFSSAVCRTALDRWHHEGRDQILVCGIETHICVLQTVLDLLAEGKQVFIVSEAVAARGGWEHETAMAQMQQQGAIITTVESVFFQWLRSASHPQFKAISKLVKSFADG</sequence>
<accession>A0A517SQ87</accession>
<name>A0A517SQ87_9BACT</name>
<dbReference type="Proteomes" id="UP000315003">
    <property type="component" value="Chromosome"/>
</dbReference>
<proteinExistence type="predicted"/>
<organism evidence="2 3">
    <name type="scientific">Stieleria bergensis</name>
    <dbReference type="NCBI Taxonomy" id="2528025"/>
    <lineage>
        <taxon>Bacteria</taxon>
        <taxon>Pseudomonadati</taxon>
        <taxon>Planctomycetota</taxon>
        <taxon>Planctomycetia</taxon>
        <taxon>Pirellulales</taxon>
        <taxon>Pirellulaceae</taxon>
        <taxon>Stieleria</taxon>
    </lineage>
</organism>
<evidence type="ECO:0000313" key="2">
    <source>
        <dbReference type="EMBL" id="QDT58284.1"/>
    </source>
</evidence>
<gene>
    <name evidence="2" type="primary">phzD</name>
    <name evidence="2" type="ORF">SV7mr_07740</name>
</gene>
<dbReference type="GO" id="GO:0008908">
    <property type="term" value="F:isochorismatase activity"/>
    <property type="evidence" value="ECO:0007669"/>
    <property type="project" value="UniProtKB-EC"/>
</dbReference>
<dbReference type="InterPro" id="IPR050993">
    <property type="entry name" value="Isochorismatase_domain"/>
</dbReference>
<dbReference type="RefSeq" id="WP_419188050.1">
    <property type="nucleotide sequence ID" value="NZ_CP036272.1"/>
</dbReference>
<dbReference type="InterPro" id="IPR000868">
    <property type="entry name" value="Isochorismatase-like_dom"/>
</dbReference>
<reference evidence="2 3" key="1">
    <citation type="submission" date="2019-02" db="EMBL/GenBank/DDBJ databases">
        <title>Deep-cultivation of Planctomycetes and their phenomic and genomic characterization uncovers novel biology.</title>
        <authorList>
            <person name="Wiegand S."/>
            <person name="Jogler M."/>
            <person name="Boedeker C."/>
            <person name="Pinto D."/>
            <person name="Vollmers J."/>
            <person name="Rivas-Marin E."/>
            <person name="Kohn T."/>
            <person name="Peeters S.H."/>
            <person name="Heuer A."/>
            <person name="Rast P."/>
            <person name="Oberbeckmann S."/>
            <person name="Bunk B."/>
            <person name="Jeske O."/>
            <person name="Meyerdierks A."/>
            <person name="Storesund J.E."/>
            <person name="Kallscheuer N."/>
            <person name="Luecker S."/>
            <person name="Lage O.M."/>
            <person name="Pohl T."/>
            <person name="Merkel B.J."/>
            <person name="Hornburger P."/>
            <person name="Mueller R.-W."/>
            <person name="Bruemmer F."/>
            <person name="Labrenz M."/>
            <person name="Spormann A.M."/>
            <person name="Op den Camp H."/>
            <person name="Overmann J."/>
            <person name="Amann R."/>
            <person name="Jetten M.S.M."/>
            <person name="Mascher T."/>
            <person name="Medema M.H."/>
            <person name="Devos D.P."/>
            <person name="Kaster A.-K."/>
            <person name="Ovreas L."/>
            <person name="Rohde M."/>
            <person name="Galperin M.Y."/>
            <person name="Jogler C."/>
        </authorList>
    </citation>
    <scope>NUCLEOTIDE SEQUENCE [LARGE SCALE GENOMIC DNA]</scope>
    <source>
        <strain evidence="2 3">SV_7m_r</strain>
    </source>
</reference>
<evidence type="ECO:0000259" key="1">
    <source>
        <dbReference type="Pfam" id="PF00857"/>
    </source>
</evidence>
<dbReference type="AlphaFoldDB" id="A0A517SQ87"/>
<dbReference type="EC" id="3.3.2.1" evidence="2"/>
<dbReference type="PANTHER" id="PTHR14119:SF3">
    <property type="entry name" value="ISOCHORISMATASE DOMAIN-CONTAINING PROTEIN 2"/>
    <property type="match status" value="1"/>
</dbReference>
<dbReference type="Gene3D" id="3.40.50.850">
    <property type="entry name" value="Isochorismatase-like"/>
    <property type="match status" value="1"/>
</dbReference>
<protein>
    <submittedName>
        <fullName evidence="2">Putative isochorismatase</fullName>
        <ecNumber evidence="2">3.3.2.1</ecNumber>
    </submittedName>
</protein>
<dbReference type="EMBL" id="CP036272">
    <property type="protein sequence ID" value="QDT58284.1"/>
    <property type="molecule type" value="Genomic_DNA"/>
</dbReference>
<dbReference type="Pfam" id="PF00857">
    <property type="entry name" value="Isochorismatase"/>
    <property type="match status" value="1"/>
</dbReference>
<feature type="domain" description="Isochorismatase-like" evidence="1">
    <location>
        <begin position="15"/>
        <end position="162"/>
    </location>
</feature>